<feature type="compositionally biased region" description="Acidic residues" evidence="1">
    <location>
        <begin position="545"/>
        <end position="554"/>
    </location>
</feature>
<sequence>MPRRRRASNSTVTTVDDARHSWLKETSVLKPAPAGVDDSEWPTFVLTDAVIYGPGGKTLSNPLFSEEGPMIVRGNLELNGDADVTERLLKPNIKSASIEIKESTHYSMGYGDLALWVSGEAGWFEIRPAPEYEAMYLEICEAITIYYEALDIYDKYEKACAPKKSKKKSKKPPPQPPTLDDIFIQYAIGAGDGVFQHEAEARYRKWAPFLVTHFPKEKDVNWEGTSFANWIRDISLESQAKAGRKKTPTSSQQPLRTVSTTPGRSQSQHGALSDRSRSRSAKLTKNNPDFQDVEMPDVASNQSQGPPTKNFKLAKAPVETPVPLPAIYKPLARPTVSQPPPVPDEQRESSPADATLQSPVDVLLDVVKKHAVGRDLNKITPSTINSQLYLNCRVKEYAGVSELSAYYSKEILARLGPEWTGTPWHVWLKVVSQKPFKPQINRVEDIPGQLVRRRRANASVATPVSHLHPKAKMRKSAQYGAESDSEEDVLSSKGSMQGRRSGKGAGLRLVSASKKRPFVPEMDDESAGGSRRGRKKTKLTHLLSDDDEDMEDANETSKSASLDLDDEEDTDDKDDLEISAPDGSVQVIVHAEKIPAMSPSGPNGTWTCDQEDCGYVVRAADEQAAQEKIQQHYRDHEARAERINLAMKESRGHLPIKYAYFPPSF</sequence>
<dbReference type="AlphaFoldDB" id="A0AAJ0HQT7"/>
<organism evidence="2 3">
    <name type="scientific">Lasiosphaeria hispida</name>
    <dbReference type="NCBI Taxonomy" id="260671"/>
    <lineage>
        <taxon>Eukaryota</taxon>
        <taxon>Fungi</taxon>
        <taxon>Dikarya</taxon>
        <taxon>Ascomycota</taxon>
        <taxon>Pezizomycotina</taxon>
        <taxon>Sordariomycetes</taxon>
        <taxon>Sordariomycetidae</taxon>
        <taxon>Sordariales</taxon>
        <taxon>Lasiosphaeriaceae</taxon>
        <taxon>Lasiosphaeria</taxon>
    </lineage>
</organism>
<feature type="region of interest" description="Disordered" evidence="1">
    <location>
        <begin position="239"/>
        <end position="316"/>
    </location>
</feature>
<evidence type="ECO:0000256" key="1">
    <source>
        <dbReference type="SAM" id="MobiDB-lite"/>
    </source>
</evidence>
<feature type="compositionally biased region" description="Polar residues" evidence="1">
    <location>
        <begin position="248"/>
        <end position="270"/>
    </location>
</feature>
<accession>A0AAJ0HQT7</accession>
<evidence type="ECO:0000313" key="3">
    <source>
        <dbReference type="Proteomes" id="UP001275084"/>
    </source>
</evidence>
<comment type="caution">
    <text evidence="2">The sequence shown here is derived from an EMBL/GenBank/DDBJ whole genome shotgun (WGS) entry which is preliminary data.</text>
</comment>
<dbReference type="EMBL" id="JAUIQD010000002">
    <property type="protein sequence ID" value="KAK3359688.1"/>
    <property type="molecule type" value="Genomic_DNA"/>
</dbReference>
<feature type="compositionally biased region" description="Acidic residues" evidence="1">
    <location>
        <begin position="563"/>
        <end position="577"/>
    </location>
</feature>
<evidence type="ECO:0008006" key="4">
    <source>
        <dbReference type="Google" id="ProtNLM"/>
    </source>
</evidence>
<reference evidence="2" key="2">
    <citation type="submission" date="2023-06" db="EMBL/GenBank/DDBJ databases">
        <authorList>
            <consortium name="Lawrence Berkeley National Laboratory"/>
            <person name="Haridas S."/>
            <person name="Hensen N."/>
            <person name="Bonometti L."/>
            <person name="Westerberg I."/>
            <person name="Brannstrom I.O."/>
            <person name="Guillou S."/>
            <person name="Cros-Aarteil S."/>
            <person name="Calhoun S."/>
            <person name="Kuo A."/>
            <person name="Mondo S."/>
            <person name="Pangilinan J."/>
            <person name="Riley R."/>
            <person name="Labutti K."/>
            <person name="Andreopoulos B."/>
            <person name="Lipzen A."/>
            <person name="Chen C."/>
            <person name="Yanf M."/>
            <person name="Daum C."/>
            <person name="Ng V."/>
            <person name="Clum A."/>
            <person name="Steindorff A."/>
            <person name="Ohm R."/>
            <person name="Martin F."/>
            <person name="Silar P."/>
            <person name="Natvig D."/>
            <person name="Lalanne C."/>
            <person name="Gautier V."/>
            <person name="Ament-Velasquez S.L."/>
            <person name="Kruys A."/>
            <person name="Hutchinson M.I."/>
            <person name="Powell A.J."/>
            <person name="Barry K."/>
            <person name="Miller A.N."/>
            <person name="Grigoriev I.V."/>
            <person name="Debuchy R."/>
            <person name="Gladieux P."/>
            <person name="Thoren M.H."/>
            <person name="Johannesson H."/>
        </authorList>
    </citation>
    <scope>NUCLEOTIDE SEQUENCE</scope>
    <source>
        <strain evidence="2">CBS 955.72</strain>
    </source>
</reference>
<proteinExistence type="predicted"/>
<evidence type="ECO:0000313" key="2">
    <source>
        <dbReference type="EMBL" id="KAK3359688.1"/>
    </source>
</evidence>
<keyword evidence="3" id="KW-1185">Reference proteome</keyword>
<feature type="region of interest" description="Disordered" evidence="1">
    <location>
        <begin position="330"/>
        <end position="357"/>
    </location>
</feature>
<reference evidence="2" key="1">
    <citation type="journal article" date="2023" name="Mol. Phylogenet. Evol.">
        <title>Genome-scale phylogeny and comparative genomics of the fungal order Sordariales.</title>
        <authorList>
            <person name="Hensen N."/>
            <person name="Bonometti L."/>
            <person name="Westerberg I."/>
            <person name="Brannstrom I.O."/>
            <person name="Guillou S."/>
            <person name="Cros-Aarteil S."/>
            <person name="Calhoun S."/>
            <person name="Haridas S."/>
            <person name="Kuo A."/>
            <person name="Mondo S."/>
            <person name="Pangilinan J."/>
            <person name="Riley R."/>
            <person name="LaButti K."/>
            <person name="Andreopoulos B."/>
            <person name="Lipzen A."/>
            <person name="Chen C."/>
            <person name="Yan M."/>
            <person name="Daum C."/>
            <person name="Ng V."/>
            <person name="Clum A."/>
            <person name="Steindorff A."/>
            <person name="Ohm R.A."/>
            <person name="Martin F."/>
            <person name="Silar P."/>
            <person name="Natvig D.O."/>
            <person name="Lalanne C."/>
            <person name="Gautier V."/>
            <person name="Ament-Velasquez S.L."/>
            <person name="Kruys A."/>
            <person name="Hutchinson M.I."/>
            <person name="Powell A.J."/>
            <person name="Barry K."/>
            <person name="Miller A.N."/>
            <person name="Grigoriev I.V."/>
            <person name="Debuchy R."/>
            <person name="Gladieux P."/>
            <person name="Hiltunen Thoren M."/>
            <person name="Johannesson H."/>
        </authorList>
    </citation>
    <scope>NUCLEOTIDE SEQUENCE</scope>
    <source>
        <strain evidence="2">CBS 955.72</strain>
    </source>
</reference>
<protein>
    <recommendedName>
        <fullName evidence="4">DNA (cytosine-5)-methyltransferase 1 replication foci domain-containing protein</fullName>
    </recommendedName>
</protein>
<dbReference type="Proteomes" id="UP001275084">
    <property type="component" value="Unassembled WGS sequence"/>
</dbReference>
<gene>
    <name evidence="2" type="ORF">B0T25DRAFT_588478</name>
</gene>
<feature type="region of interest" description="Disordered" evidence="1">
    <location>
        <begin position="454"/>
        <end position="578"/>
    </location>
</feature>
<name>A0AAJ0HQT7_9PEZI</name>